<proteinExistence type="predicted"/>
<sequence>MNIPRNSILLVKGIFFKFFQSLWKPIDVITRRLRRNVEVLRGLKMSFHNSQDPNNFGFLLHSFASILFKNF</sequence>
<accession>A0AAV4MJA4</accession>
<dbReference type="AlphaFoldDB" id="A0AAV4MJA4"/>
<evidence type="ECO:0000313" key="2">
    <source>
        <dbReference type="Proteomes" id="UP001054945"/>
    </source>
</evidence>
<evidence type="ECO:0000313" key="1">
    <source>
        <dbReference type="EMBL" id="GIX71561.1"/>
    </source>
</evidence>
<comment type="caution">
    <text evidence="1">The sequence shown here is derived from an EMBL/GenBank/DDBJ whole genome shotgun (WGS) entry which is preliminary data.</text>
</comment>
<gene>
    <name evidence="1" type="ORF">CEXT_578741</name>
</gene>
<dbReference type="EMBL" id="BPLR01002231">
    <property type="protein sequence ID" value="GIX71561.1"/>
    <property type="molecule type" value="Genomic_DNA"/>
</dbReference>
<organism evidence="1 2">
    <name type="scientific">Caerostris extrusa</name>
    <name type="common">Bark spider</name>
    <name type="synonym">Caerostris bankana</name>
    <dbReference type="NCBI Taxonomy" id="172846"/>
    <lineage>
        <taxon>Eukaryota</taxon>
        <taxon>Metazoa</taxon>
        <taxon>Ecdysozoa</taxon>
        <taxon>Arthropoda</taxon>
        <taxon>Chelicerata</taxon>
        <taxon>Arachnida</taxon>
        <taxon>Araneae</taxon>
        <taxon>Araneomorphae</taxon>
        <taxon>Entelegynae</taxon>
        <taxon>Araneoidea</taxon>
        <taxon>Araneidae</taxon>
        <taxon>Caerostris</taxon>
    </lineage>
</organism>
<keyword evidence="2" id="KW-1185">Reference proteome</keyword>
<protein>
    <submittedName>
        <fullName evidence="1">Uncharacterized protein</fullName>
    </submittedName>
</protein>
<reference evidence="1 2" key="1">
    <citation type="submission" date="2021-06" db="EMBL/GenBank/DDBJ databases">
        <title>Caerostris extrusa draft genome.</title>
        <authorList>
            <person name="Kono N."/>
            <person name="Arakawa K."/>
        </authorList>
    </citation>
    <scope>NUCLEOTIDE SEQUENCE [LARGE SCALE GENOMIC DNA]</scope>
</reference>
<dbReference type="Proteomes" id="UP001054945">
    <property type="component" value="Unassembled WGS sequence"/>
</dbReference>
<name>A0AAV4MJA4_CAEEX</name>